<feature type="compositionally biased region" description="Basic and acidic residues" evidence="1">
    <location>
        <begin position="106"/>
        <end position="128"/>
    </location>
</feature>
<evidence type="ECO:0000256" key="1">
    <source>
        <dbReference type="SAM" id="MobiDB-lite"/>
    </source>
</evidence>
<accession>A0ABC8VLU7</accession>
<proteinExistence type="predicted"/>
<dbReference type="EMBL" id="OZ075120">
    <property type="protein sequence ID" value="CAL4892269.1"/>
    <property type="molecule type" value="Genomic_DNA"/>
</dbReference>
<feature type="compositionally biased region" description="Basic and acidic residues" evidence="1">
    <location>
        <begin position="171"/>
        <end position="186"/>
    </location>
</feature>
<feature type="region of interest" description="Disordered" evidence="1">
    <location>
        <begin position="76"/>
        <end position="128"/>
    </location>
</feature>
<dbReference type="Proteomes" id="UP001497457">
    <property type="component" value="Chromosome 10rd"/>
</dbReference>
<evidence type="ECO:0000313" key="2">
    <source>
        <dbReference type="EMBL" id="CAL4892269.1"/>
    </source>
</evidence>
<dbReference type="AlphaFoldDB" id="A0ABC8VLU7"/>
<feature type="region of interest" description="Disordered" evidence="1">
    <location>
        <begin position="165"/>
        <end position="187"/>
    </location>
</feature>
<evidence type="ECO:0000313" key="3">
    <source>
        <dbReference type="Proteomes" id="UP001497457"/>
    </source>
</evidence>
<organism evidence="2 3">
    <name type="scientific">Urochloa decumbens</name>
    <dbReference type="NCBI Taxonomy" id="240449"/>
    <lineage>
        <taxon>Eukaryota</taxon>
        <taxon>Viridiplantae</taxon>
        <taxon>Streptophyta</taxon>
        <taxon>Embryophyta</taxon>
        <taxon>Tracheophyta</taxon>
        <taxon>Spermatophyta</taxon>
        <taxon>Magnoliopsida</taxon>
        <taxon>Liliopsida</taxon>
        <taxon>Poales</taxon>
        <taxon>Poaceae</taxon>
        <taxon>PACMAD clade</taxon>
        <taxon>Panicoideae</taxon>
        <taxon>Panicodae</taxon>
        <taxon>Paniceae</taxon>
        <taxon>Melinidinae</taxon>
        <taxon>Urochloa</taxon>
    </lineage>
</organism>
<feature type="compositionally biased region" description="Basic and acidic residues" evidence="1">
    <location>
        <begin position="78"/>
        <end position="91"/>
    </location>
</feature>
<keyword evidence="3" id="KW-1185">Reference proteome</keyword>
<gene>
    <name evidence="2" type="ORF">URODEC1_LOCUS4199</name>
</gene>
<reference evidence="2" key="1">
    <citation type="submission" date="2024-10" db="EMBL/GenBank/DDBJ databases">
        <authorList>
            <person name="Ryan C."/>
        </authorList>
    </citation>
    <scope>NUCLEOTIDE SEQUENCE [LARGE SCALE GENOMIC DNA]</scope>
</reference>
<protein>
    <submittedName>
        <fullName evidence="2">Uncharacterized protein</fullName>
    </submittedName>
</protein>
<name>A0ABC8VLU7_9POAL</name>
<sequence>MPVDDCIVPLRTPLLKAGARCGALPSLFELDLYASAQCKSERSLACTSGRPRFTSTSAKENLPGQDGAETFSALSLQEPKDVLTRKPERSAKRPRYQSRALLRGGDTQDSKSKAGWASKERSTPEGYNREEHAWRFEYHPYLPGTSPASMLRAYTASFKAPVVVRPPKNKKTPEERKAARERKNMQNERASLHHVQTALHKYNRANNTTFELDEITVKCQLFEFGPCLDALRKIFRRH</sequence>